<dbReference type="Pfam" id="PF04977">
    <property type="entry name" value="DivIC"/>
    <property type="match status" value="1"/>
</dbReference>
<sequence length="110" mass="12996">MRKYETKRSRELRIKRQKRSNAIAMFSAIAVVFLLSIVIWNGKQTLVEKESVYVAKGQELSQKIEEQEARSISLEEYKKYIKTKKYVEEVAKRYNLIYPDELVFKPSSSN</sequence>
<dbReference type="InterPro" id="IPR007060">
    <property type="entry name" value="FtsL/DivIC"/>
</dbReference>
<gene>
    <name evidence="2" type="ORF">SAMN05421659_10186</name>
</gene>
<name>A0A1I0M395_9FIRM</name>
<dbReference type="Proteomes" id="UP000199701">
    <property type="component" value="Unassembled WGS sequence"/>
</dbReference>
<proteinExistence type="predicted"/>
<accession>A0A1I0M395</accession>
<reference evidence="2 3" key="1">
    <citation type="submission" date="2016-10" db="EMBL/GenBank/DDBJ databases">
        <authorList>
            <person name="de Groot N.N."/>
        </authorList>
    </citation>
    <scope>NUCLEOTIDE SEQUENCE [LARGE SCALE GENOMIC DNA]</scope>
    <source>
        <strain evidence="2 3">DSM 9179</strain>
    </source>
</reference>
<keyword evidence="1" id="KW-0812">Transmembrane</keyword>
<keyword evidence="1" id="KW-1133">Transmembrane helix</keyword>
<evidence type="ECO:0000313" key="2">
    <source>
        <dbReference type="EMBL" id="SEV82260.1"/>
    </source>
</evidence>
<evidence type="ECO:0000256" key="1">
    <source>
        <dbReference type="SAM" id="Phobius"/>
    </source>
</evidence>
<organism evidence="2 3">
    <name type="scientific">[Clostridium] fimetarium</name>
    <dbReference type="NCBI Taxonomy" id="99656"/>
    <lineage>
        <taxon>Bacteria</taxon>
        <taxon>Bacillati</taxon>
        <taxon>Bacillota</taxon>
        <taxon>Clostridia</taxon>
        <taxon>Lachnospirales</taxon>
        <taxon>Lachnospiraceae</taxon>
    </lineage>
</organism>
<feature type="transmembrane region" description="Helical" evidence="1">
    <location>
        <begin position="21"/>
        <end position="40"/>
    </location>
</feature>
<dbReference type="EMBL" id="FOJI01000001">
    <property type="protein sequence ID" value="SEV82260.1"/>
    <property type="molecule type" value="Genomic_DNA"/>
</dbReference>
<dbReference type="AlphaFoldDB" id="A0A1I0M395"/>
<evidence type="ECO:0000313" key="3">
    <source>
        <dbReference type="Proteomes" id="UP000199701"/>
    </source>
</evidence>
<keyword evidence="3" id="KW-1185">Reference proteome</keyword>
<keyword evidence="1" id="KW-0472">Membrane</keyword>
<protein>
    <submittedName>
        <fullName evidence="2">Septum formation initiator</fullName>
    </submittedName>
</protein>
<dbReference type="STRING" id="99656.SAMN05421659_10186"/>